<dbReference type="PROSITE" id="PS51257">
    <property type="entry name" value="PROKAR_LIPOPROTEIN"/>
    <property type="match status" value="1"/>
</dbReference>
<evidence type="ECO:0000259" key="2">
    <source>
        <dbReference type="Pfam" id="PF04187"/>
    </source>
</evidence>
<feature type="signal peptide" evidence="1">
    <location>
        <begin position="1"/>
        <end position="32"/>
    </location>
</feature>
<protein>
    <submittedName>
        <fullName evidence="3">Heme-binding uptake protein ChaN (Tiki superfamily)</fullName>
    </submittedName>
</protein>
<proteinExistence type="predicted"/>
<dbReference type="AlphaFoldDB" id="A0A543KWU3"/>
<dbReference type="Gene3D" id="3.40.50.11550">
    <property type="match status" value="1"/>
</dbReference>
<reference evidence="3 4" key="1">
    <citation type="submission" date="2019-06" db="EMBL/GenBank/DDBJ databases">
        <title>Genomic Encyclopedia of Archaeal and Bacterial Type Strains, Phase II (KMG-II): from individual species to whole genera.</title>
        <authorList>
            <person name="Goeker M."/>
        </authorList>
    </citation>
    <scope>NUCLEOTIDE SEQUENCE [LARGE SCALE GENOMIC DNA]</scope>
    <source>
        <strain evidence="3 4">DSM 7270</strain>
    </source>
</reference>
<dbReference type="Pfam" id="PF04187">
    <property type="entry name" value="Cofac_haem_bdg"/>
    <property type="match status" value="1"/>
</dbReference>
<comment type="caution">
    <text evidence="3">The sequence shown here is derived from an EMBL/GenBank/DDBJ whole genome shotgun (WGS) entry which is preliminary data.</text>
</comment>
<dbReference type="EMBL" id="VFPV01000004">
    <property type="protein sequence ID" value="TQM99526.1"/>
    <property type="molecule type" value="Genomic_DNA"/>
</dbReference>
<name>A0A543KWU3_9BURK</name>
<keyword evidence="1" id="KW-0732">Signal</keyword>
<evidence type="ECO:0000256" key="1">
    <source>
        <dbReference type="SAM" id="SignalP"/>
    </source>
</evidence>
<dbReference type="Gene3D" id="1.10.8.760">
    <property type="entry name" value="Haem-binding uptake, Tiki superfamily, ChaN, domain 2"/>
    <property type="match status" value="1"/>
</dbReference>
<dbReference type="SUPFAM" id="SSF159501">
    <property type="entry name" value="EreA/ChaN-like"/>
    <property type="match status" value="1"/>
</dbReference>
<dbReference type="Proteomes" id="UP000316993">
    <property type="component" value="Unassembled WGS sequence"/>
</dbReference>
<sequence length="302" mass="32980">MRSMSFRLPLPPLSTRRTALALLMVLALTGCAQRPPVAEGEQWPLVLRTVLPAEVLLLGEQHDDPEHQRMQHAAVQWLAIRNQLGAVVLEMAERGTSTAALPVDATPAQVQNALRWNDAAWPWAAYAPAIMEAVRAGVPVLGGNLPRTQNRSAMRDDTLDLVLTPPALERQREAIRQGHCRLLAETQVPAMARIQIARDKSMAQVLVEAQRQYGQTTVLITGAGHVLRTAGVPVHLPKDLTARIVIAMQHKAPPPSDGTPAPADDAMAQAVERTVPADADLVWASPWREGPDHCETLRQQLQ</sequence>
<dbReference type="InterPro" id="IPR007314">
    <property type="entry name" value="Cofac_haem-bd_dom"/>
</dbReference>
<accession>A0A543KWU3</accession>
<organism evidence="3 4">
    <name type="scientific">Acidovorax temperans</name>
    <dbReference type="NCBI Taxonomy" id="80878"/>
    <lineage>
        <taxon>Bacteria</taxon>
        <taxon>Pseudomonadati</taxon>
        <taxon>Pseudomonadota</taxon>
        <taxon>Betaproteobacteria</taxon>
        <taxon>Burkholderiales</taxon>
        <taxon>Comamonadaceae</taxon>
        <taxon>Acidovorax</taxon>
    </lineage>
</organism>
<feature type="chain" id="PRO_5021836249" evidence="1">
    <location>
        <begin position="33"/>
        <end position="302"/>
    </location>
</feature>
<dbReference type="CDD" id="cd14727">
    <property type="entry name" value="ChanN-like"/>
    <property type="match status" value="1"/>
</dbReference>
<evidence type="ECO:0000313" key="3">
    <source>
        <dbReference type="EMBL" id="TQM99526.1"/>
    </source>
</evidence>
<feature type="domain" description="Haem-binding uptake Tiki superfamily ChaN" evidence="2">
    <location>
        <begin position="48"/>
        <end position="236"/>
    </location>
</feature>
<gene>
    <name evidence="3" type="ORF">BDD18_4193</name>
</gene>
<evidence type="ECO:0000313" key="4">
    <source>
        <dbReference type="Proteomes" id="UP000316993"/>
    </source>
</evidence>